<accession>A0A643FS27</accession>
<dbReference type="GeneID" id="98407217"/>
<dbReference type="RefSeq" id="WP_027477981.1">
    <property type="nucleotide sequence ID" value="NZ_CP062808.1"/>
</dbReference>
<name>A0A643FS27_9BURK</name>
<dbReference type="EMBL" id="CP062808">
    <property type="protein sequence ID" value="QOT82351.1"/>
    <property type="molecule type" value="Genomic_DNA"/>
</dbReference>
<gene>
    <name evidence="1" type="ORF">F7R26_040305</name>
</gene>
<dbReference type="AlphaFoldDB" id="A0A643FS27"/>
<evidence type="ECO:0000313" key="2">
    <source>
        <dbReference type="Proteomes" id="UP000397656"/>
    </source>
</evidence>
<sequence>MRTTVYARLFDRLADLIPSLQSAHAGAVFCAPPRIPDDMAVYCHIAAVEGDMRLIELADDNQKKGAVMPAPWLKLRVDMANKLAEVLEMEDTFGYQVIYTGGSAVNPRRAQINMFAMNWLQVMVNFELCFQPADVSVAA</sequence>
<geneLocation type="plasmid" evidence="1 2">
    <name>pRK1-4</name>
</geneLocation>
<keyword evidence="1" id="KW-0614">Plasmid</keyword>
<evidence type="ECO:0000313" key="1">
    <source>
        <dbReference type="EMBL" id="QOT82351.1"/>
    </source>
</evidence>
<reference evidence="1 2" key="1">
    <citation type="submission" date="2020-10" db="EMBL/GenBank/DDBJ databases">
        <title>Complete genome sequence of Cupriavidus basilensis CCUG 49340T.</title>
        <authorList>
            <person name="Salva-Serra F."/>
            <person name="Donoso R.A."/>
            <person name="Cho K.H."/>
            <person name="Yoo J.A."/>
            <person name="Lee K."/>
            <person name="Yoon S.-H."/>
            <person name="Perez-Pantoja D."/>
            <person name="Moore E.R.B."/>
        </authorList>
    </citation>
    <scope>NUCLEOTIDE SEQUENCE [LARGE SCALE GENOMIC DNA]</scope>
    <source>
        <strain evidence="2">CCUG 49340</strain>
        <plasmid evidence="1 2">pRK1-4</plasmid>
    </source>
</reference>
<dbReference type="Proteomes" id="UP000397656">
    <property type="component" value="Plasmid pRK1-4"/>
</dbReference>
<proteinExistence type="predicted"/>
<organism evidence="1 2">
    <name type="scientific">Cupriavidus basilensis</name>
    <dbReference type="NCBI Taxonomy" id="68895"/>
    <lineage>
        <taxon>Bacteria</taxon>
        <taxon>Pseudomonadati</taxon>
        <taxon>Pseudomonadota</taxon>
        <taxon>Betaproteobacteria</taxon>
        <taxon>Burkholderiales</taxon>
        <taxon>Burkholderiaceae</taxon>
        <taxon>Cupriavidus</taxon>
    </lineage>
</organism>
<protein>
    <submittedName>
        <fullName evidence="1">Uncharacterized protein</fullName>
    </submittedName>
</protein>